<dbReference type="Pfam" id="PF07728">
    <property type="entry name" value="AAA_5"/>
    <property type="match status" value="1"/>
</dbReference>
<dbReference type="PROSITE" id="PS50234">
    <property type="entry name" value="VWFA"/>
    <property type="match status" value="1"/>
</dbReference>
<dbReference type="GO" id="GO:0005524">
    <property type="term" value="F:ATP binding"/>
    <property type="evidence" value="ECO:0007669"/>
    <property type="project" value="InterPro"/>
</dbReference>
<evidence type="ECO:0000313" key="3">
    <source>
        <dbReference type="EMBL" id="KQL20126.1"/>
    </source>
</evidence>
<dbReference type="EMBL" id="LJIX01000006">
    <property type="protein sequence ID" value="KQL20126.1"/>
    <property type="molecule type" value="Genomic_DNA"/>
</dbReference>
<dbReference type="Pfam" id="PF17863">
    <property type="entry name" value="AAA_lid_2"/>
    <property type="match status" value="1"/>
</dbReference>
<evidence type="ECO:0000259" key="2">
    <source>
        <dbReference type="PROSITE" id="PS50234"/>
    </source>
</evidence>
<dbReference type="STRING" id="1637975.AN957_17155"/>
<comment type="caution">
    <text evidence="3">The sequence shown here is derived from an EMBL/GenBank/DDBJ whole genome shotgun (WGS) entry which is preliminary data.</text>
</comment>
<dbReference type="SMART" id="SM00382">
    <property type="entry name" value="AAA"/>
    <property type="match status" value="1"/>
</dbReference>
<dbReference type="SUPFAM" id="SSF52540">
    <property type="entry name" value="P-loop containing nucleoside triphosphate hydrolases"/>
    <property type="match status" value="1"/>
</dbReference>
<comment type="similarity">
    <text evidence="1">Belongs to the Mg-chelatase subunits D/I family.</text>
</comment>
<dbReference type="SUPFAM" id="SSF53300">
    <property type="entry name" value="vWA-like"/>
    <property type="match status" value="1"/>
</dbReference>
<dbReference type="CDD" id="cd00009">
    <property type="entry name" value="AAA"/>
    <property type="match status" value="1"/>
</dbReference>
<dbReference type="InterPro" id="IPR003593">
    <property type="entry name" value="AAA+_ATPase"/>
</dbReference>
<gene>
    <name evidence="3" type="ORF">AN957_17155</name>
</gene>
<dbReference type="PATRIC" id="fig|1637975.4.peg.3358"/>
<dbReference type="PANTHER" id="PTHR35023">
    <property type="entry name" value="CHELATASE-RELATED"/>
    <property type="match status" value="1"/>
</dbReference>
<evidence type="ECO:0000256" key="1">
    <source>
        <dbReference type="ARBA" id="ARBA00005799"/>
    </source>
</evidence>
<dbReference type="InterPro" id="IPR002035">
    <property type="entry name" value="VWF_A"/>
</dbReference>
<dbReference type="InterPro" id="IPR041702">
    <property type="entry name" value="BchD/ChlD_VWA"/>
</dbReference>
<dbReference type="Gene3D" id="3.40.50.410">
    <property type="entry name" value="von Willebrand factor, type A domain"/>
    <property type="match status" value="1"/>
</dbReference>
<sequence length="593" mass="66336">MLLALINPKIGGVLLAGDKGTAKSTLVRGILPLLEESASLIELPLNATEEQILGGINFEHVLKTGKRKFQHGLLARAHGKILYIDEVNLLSNGVANILMNVKETKEIKIEREGISSDYYSDFLLIGTMNPDEGVLSSKFLDRFGLYVHVKGETDIQLRKQIIESRLAYERDKEGFCKQQQWQLADLQNHIQLAKRLLAKLSVQEEIERFAAEITLQACCEGHRADLLLIETAKAMAALNQENTLSIKHIQEAAEFVLPHRMRDVINQQQKESSKDESVQTDIENNQTEMESIKEPFQAEQTNKDGEFEQESIIKESVEAPQELIDLSLIEPFVQKSSIRKEGNGKRTRTKTSKKVGRYIKSKLPIGKPSDIAFDATIRVAARYQKVRKSNGNFIVIHSSDLRQKVREKRTGNLILFLVDASGSMGVKKRMSIVKSAILSLLQEAYQKRDKVGLITFSNDESKVLLEPTRSIELAIKELAEIPTGGNTPLALGLETALNKIRLINYKDPDYAPFLVLITDGRANSMKSAGNQWKEAITICDEIQSQKIKSMVIDTETGFIQLGLAKELAKEFGASYCKMEDIRSDSIVKAINSS</sequence>
<dbReference type="InterPro" id="IPR011704">
    <property type="entry name" value="ATPase_dyneun-rel_AAA"/>
</dbReference>
<dbReference type="AlphaFoldDB" id="A0A0Q3QQY9"/>
<name>A0A0Q3QQY9_9BACI</name>
<dbReference type="InterPro" id="IPR041628">
    <property type="entry name" value="ChlI/MoxR_AAA_lid"/>
</dbReference>
<dbReference type="GO" id="GO:0016887">
    <property type="term" value="F:ATP hydrolysis activity"/>
    <property type="evidence" value="ECO:0007669"/>
    <property type="project" value="InterPro"/>
</dbReference>
<dbReference type="InterPro" id="IPR036465">
    <property type="entry name" value="vWFA_dom_sf"/>
</dbReference>
<dbReference type="Proteomes" id="UP000050996">
    <property type="component" value="Unassembled WGS sequence"/>
</dbReference>
<dbReference type="SMART" id="SM00327">
    <property type="entry name" value="VWA"/>
    <property type="match status" value="1"/>
</dbReference>
<organism evidence="3 4">
    <name type="scientific">Cytobacillus solani</name>
    <dbReference type="NCBI Taxonomy" id="1637975"/>
    <lineage>
        <taxon>Bacteria</taxon>
        <taxon>Bacillati</taxon>
        <taxon>Bacillota</taxon>
        <taxon>Bacilli</taxon>
        <taxon>Bacillales</taxon>
        <taxon>Bacillaceae</taxon>
        <taxon>Cytobacillus</taxon>
    </lineage>
</organism>
<evidence type="ECO:0000313" key="4">
    <source>
        <dbReference type="Proteomes" id="UP000050996"/>
    </source>
</evidence>
<proteinExistence type="inferred from homology"/>
<feature type="domain" description="VWFA" evidence="2">
    <location>
        <begin position="413"/>
        <end position="552"/>
    </location>
</feature>
<dbReference type="Pfam" id="PF13519">
    <property type="entry name" value="VWA_2"/>
    <property type="match status" value="1"/>
</dbReference>
<dbReference type="PANTHER" id="PTHR35023:SF1">
    <property type="entry name" value="MG-PROTOPORPHYRIN IX CHELATASE"/>
    <property type="match status" value="1"/>
</dbReference>
<accession>A0A0Q3QQY9</accession>
<dbReference type="InterPro" id="IPR027417">
    <property type="entry name" value="P-loop_NTPase"/>
</dbReference>
<reference evidence="3 4" key="1">
    <citation type="submission" date="2015-09" db="EMBL/GenBank/DDBJ databases">
        <title>Genome sequencing project for genomic taxonomy and phylogenomics of Bacillus-like bacteria.</title>
        <authorList>
            <person name="Liu B."/>
            <person name="Wang J."/>
            <person name="Zhu Y."/>
            <person name="Liu G."/>
            <person name="Chen Q."/>
            <person name="Chen Z."/>
            <person name="Lan J."/>
            <person name="Che J."/>
            <person name="Ge C."/>
            <person name="Shi H."/>
            <person name="Pan Z."/>
            <person name="Liu X."/>
        </authorList>
    </citation>
    <scope>NUCLEOTIDE SEQUENCE [LARGE SCALE GENOMIC DNA]</scope>
    <source>
        <strain evidence="3 4">FJAT-18043</strain>
    </source>
</reference>
<dbReference type="Gene3D" id="3.40.50.300">
    <property type="entry name" value="P-loop containing nucleotide triphosphate hydrolases"/>
    <property type="match status" value="1"/>
</dbReference>
<protein>
    <recommendedName>
        <fullName evidence="2">VWFA domain-containing protein</fullName>
    </recommendedName>
</protein>
<dbReference type="Gene3D" id="1.10.8.80">
    <property type="entry name" value="Magnesium chelatase subunit I, C-Terminal domain"/>
    <property type="match status" value="1"/>
</dbReference>
<dbReference type="InterPro" id="IPR052989">
    <property type="entry name" value="Mg-chelatase_DI-like"/>
</dbReference>
<dbReference type="CDD" id="cd01451">
    <property type="entry name" value="vWA_Magnesium_chelatase"/>
    <property type="match status" value="1"/>
</dbReference>
<keyword evidence="4" id="KW-1185">Reference proteome</keyword>